<dbReference type="InterPro" id="IPR036249">
    <property type="entry name" value="Thioredoxin-like_sf"/>
</dbReference>
<dbReference type="PIRSF" id="PIRSF006402">
    <property type="entry name" value="UCP006402_thioredoxin"/>
    <property type="match status" value="1"/>
</dbReference>
<name>A0A5E4PIB8_9COXI</name>
<sequence>MTRAANRLIHESSPYLQQHAYNPVDWYPWGSQALEKARSENKPILLSIGYAACHWCHVMAHESFEDDQTAALMNECFVNIKVDREERPDLDKIYQSTHFLLTRQSGGWPLTVFLTPDDLAPFFSGTYFPREQRYQLPAFRDVLKQIARLYQQRGADIKQQNSELLRILNPPPSIISDLHLNTQPVQHAIQALQNSFDAVHGGFNGAPKFPQASRLEFLLLNHSPMAQHSLQRMAQGGIYDQLEGGFYRYAVDEQWRIPHFEKMLYDNAQLLYVYALAWRQSREPLFAEVMRQTTRWAISTMQSPSGGFFSSLDADSDGQEGGYYLWDREAIQTLLDKDEYALIERCYGLDKPPAIAGRWHLSPAESLTVAAQLLDMPLTRAADRFASAKKKLLAARNSRKPPGTDTKILTASNALMIKGMLAAGSALDQPEIIDSAKRAIKHIRQSHWTGNRLFATGTPDQLMVPGYLDDYAFLIDALLAALEVEWDRSILDFAVTLADTMMAHFTDRVSGGFYFTADDHEQLLYRPKSSMDEALPSGNAVAARSLLVLGHLLGEPRYLQAAEKTLHAAWPLLTRYPAEHCSMLKALQDCLHPPQIVIIRGTGSDMTAWKIKTKTIRNSVFAIPRQEKDLPGNLAGKVPRTATCAYVCEGTRCRDVIDHLDDL</sequence>
<dbReference type="CDD" id="cd02955">
    <property type="entry name" value="SSP411"/>
    <property type="match status" value="1"/>
</dbReference>
<organism evidence="2 3">
    <name type="scientific">Aquicella siphonis</name>
    <dbReference type="NCBI Taxonomy" id="254247"/>
    <lineage>
        <taxon>Bacteria</taxon>
        <taxon>Pseudomonadati</taxon>
        <taxon>Pseudomonadota</taxon>
        <taxon>Gammaproteobacteria</taxon>
        <taxon>Legionellales</taxon>
        <taxon>Coxiellaceae</taxon>
        <taxon>Aquicella</taxon>
    </lineage>
</organism>
<dbReference type="Gene3D" id="3.40.30.10">
    <property type="entry name" value="Glutaredoxin"/>
    <property type="match status" value="1"/>
</dbReference>
<evidence type="ECO:0000313" key="2">
    <source>
        <dbReference type="EMBL" id="VVC76177.1"/>
    </source>
</evidence>
<reference evidence="2 3" key="1">
    <citation type="submission" date="2019-08" db="EMBL/GenBank/DDBJ databases">
        <authorList>
            <person name="Guy L."/>
        </authorList>
    </citation>
    <scope>NUCLEOTIDE SEQUENCE [LARGE SCALE GENOMIC DNA]</scope>
    <source>
        <strain evidence="2 3">SGT-108</strain>
    </source>
</reference>
<dbReference type="Gene3D" id="1.50.10.10">
    <property type="match status" value="2"/>
</dbReference>
<dbReference type="Proteomes" id="UP000324194">
    <property type="component" value="Chromosome 1"/>
</dbReference>
<dbReference type="RefSeq" id="WP_148339415.1">
    <property type="nucleotide sequence ID" value="NZ_LR699119.1"/>
</dbReference>
<gene>
    <name evidence="2" type="ORF">AQUSIP_14830</name>
</gene>
<dbReference type="PANTHER" id="PTHR42899">
    <property type="entry name" value="SPERMATOGENESIS-ASSOCIATED PROTEIN 20"/>
    <property type="match status" value="1"/>
</dbReference>
<accession>A0A5E4PIB8</accession>
<keyword evidence="3" id="KW-1185">Reference proteome</keyword>
<dbReference type="InterPro" id="IPR012341">
    <property type="entry name" value="6hp_glycosidase-like_sf"/>
</dbReference>
<dbReference type="PANTHER" id="PTHR42899:SF1">
    <property type="entry name" value="SPERMATOGENESIS-ASSOCIATED PROTEIN 20"/>
    <property type="match status" value="1"/>
</dbReference>
<evidence type="ECO:0000313" key="3">
    <source>
        <dbReference type="Proteomes" id="UP000324194"/>
    </source>
</evidence>
<dbReference type="EMBL" id="LR699119">
    <property type="protein sequence ID" value="VVC76177.1"/>
    <property type="molecule type" value="Genomic_DNA"/>
</dbReference>
<dbReference type="SUPFAM" id="SSF48208">
    <property type="entry name" value="Six-hairpin glycosidases"/>
    <property type="match status" value="1"/>
</dbReference>
<evidence type="ECO:0000259" key="1">
    <source>
        <dbReference type="Pfam" id="PF03190"/>
    </source>
</evidence>
<dbReference type="InterPro" id="IPR004879">
    <property type="entry name" value="Ssp411-like_TRX"/>
</dbReference>
<feature type="domain" description="Spermatogenesis-associated protein 20-like TRX" evidence="1">
    <location>
        <begin position="6"/>
        <end position="168"/>
    </location>
</feature>
<dbReference type="KEGG" id="asip:AQUSIP_14830"/>
<dbReference type="InterPro" id="IPR024705">
    <property type="entry name" value="Ssp411"/>
</dbReference>
<dbReference type="Pfam" id="PF03190">
    <property type="entry name" value="Thioredox_DsbH"/>
    <property type="match status" value="1"/>
</dbReference>
<proteinExistence type="predicted"/>
<dbReference type="GO" id="GO:0005975">
    <property type="term" value="P:carbohydrate metabolic process"/>
    <property type="evidence" value="ECO:0007669"/>
    <property type="project" value="InterPro"/>
</dbReference>
<dbReference type="InterPro" id="IPR008928">
    <property type="entry name" value="6-hairpin_glycosidase_sf"/>
</dbReference>
<protein>
    <recommendedName>
        <fullName evidence="1">Spermatogenesis-associated protein 20-like TRX domain-containing protein</fullName>
    </recommendedName>
</protein>
<dbReference type="SUPFAM" id="SSF52833">
    <property type="entry name" value="Thioredoxin-like"/>
    <property type="match status" value="1"/>
</dbReference>
<dbReference type="OrthoDB" id="9762614at2"/>
<dbReference type="AlphaFoldDB" id="A0A5E4PIB8"/>